<protein>
    <submittedName>
        <fullName evidence="1">Uncharacterized protein</fullName>
    </submittedName>
</protein>
<name>A0CJ95_PARTE</name>
<dbReference type="AlphaFoldDB" id="A0CJ95"/>
<dbReference type="HOGENOM" id="CLU_1655564_0_0_1"/>
<accession>A0CJ95</accession>
<dbReference type="GeneID" id="5024045"/>
<reference evidence="1 2" key="1">
    <citation type="journal article" date="2006" name="Nature">
        <title>Global trends of whole-genome duplications revealed by the ciliate Paramecium tetraurelia.</title>
        <authorList>
            <consortium name="Genoscope"/>
            <person name="Aury J.-M."/>
            <person name="Jaillon O."/>
            <person name="Duret L."/>
            <person name="Noel B."/>
            <person name="Jubin C."/>
            <person name="Porcel B.M."/>
            <person name="Segurens B."/>
            <person name="Daubin V."/>
            <person name="Anthouard V."/>
            <person name="Aiach N."/>
            <person name="Arnaiz O."/>
            <person name="Billaut A."/>
            <person name="Beisson J."/>
            <person name="Blanc I."/>
            <person name="Bouhouche K."/>
            <person name="Camara F."/>
            <person name="Duharcourt S."/>
            <person name="Guigo R."/>
            <person name="Gogendeau D."/>
            <person name="Katinka M."/>
            <person name="Keller A.-M."/>
            <person name="Kissmehl R."/>
            <person name="Klotz C."/>
            <person name="Koll F."/>
            <person name="Le Moue A."/>
            <person name="Lepere C."/>
            <person name="Malinsky S."/>
            <person name="Nowacki M."/>
            <person name="Nowak J.K."/>
            <person name="Plattner H."/>
            <person name="Poulain J."/>
            <person name="Ruiz F."/>
            <person name="Serrano V."/>
            <person name="Zagulski M."/>
            <person name="Dessen P."/>
            <person name="Betermier M."/>
            <person name="Weissenbach J."/>
            <person name="Scarpelli C."/>
            <person name="Schachter V."/>
            <person name="Sperling L."/>
            <person name="Meyer E."/>
            <person name="Cohen J."/>
            <person name="Wincker P."/>
        </authorList>
    </citation>
    <scope>NUCLEOTIDE SEQUENCE [LARGE SCALE GENOMIC DNA]</scope>
    <source>
        <strain evidence="1 2">Stock d4-2</strain>
    </source>
</reference>
<keyword evidence="2" id="KW-1185">Reference proteome</keyword>
<dbReference type="Proteomes" id="UP000000600">
    <property type="component" value="Unassembled WGS sequence"/>
</dbReference>
<dbReference type="KEGG" id="ptm:GSPATT00000572001"/>
<organism evidence="1 2">
    <name type="scientific">Paramecium tetraurelia</name>
    <dbReference type="NCBI Taxonomy" id="5888"/>
    <lineage>
        <taxon>Eukaryota</taxon>
        <taxon>Sar</taxon>
        <taxon>Alveolata</taxon>
        <taxon>Ciliophora</taxon>
        <taxon>Intramacronucleata</taxon>
        <taxon>Oligohymenophorea</taxon>
        <taxon>Peniculida</taxon>
        <taxon>Parameciidae</taxon>
        <taxon>Paramecium</taxon>
    </lineage>
</organism>
<evidence type="ECO:0000313" key="1">
    <source>
        <dbReference type="EMBL" id="CAK70862.1"/>
    </source>
</evidence>
<dbReference type="RefSeq" id="XP_001438259.1">
    <property type="nucleotide sequence ID" value="XM_001438222.1"/>
</dbReference>
<gene>
    <name evidence="1" type="ORF">GSPATT00000572001</name>
</gene>
<evidence type="ECO:0000313" key="2">
    <source>
        <dbReference type="Proteomes" id="UP000000600"/>
    </source>
</evidence>
<dbReference type="InParanoid" id="A0CJ95"/>
<dbReference type="EMBL" id="CT868096">
    <property type="protein sequence ID" value="CAK70862.1"/>
    <property type="molecule type" value="Genomic_DNA"/>
</dbReference>
<proteinExistence type="predicted"/>
<sequence>MPLIKNEQGEGVLQQFITNLQQHQQGFSLKHFFRSQLHHYLTHILIFKLHRLSTRYVLHEYLVLHGCCSQVCQKEILNIDQDFYKQLQRKDGYILRFSYIDRRQIVYSKCFADNLKFKKLEKLTLHLLEVQDIKYLMYGNGFLTEDFNKPYKHLNKIMTS</sequence>